<keyword evidence="2" id="KW-0540">Nuclease</keyword>
<dbReference type="SMART" id="SM00485">
    <property type="entry name" value="XPGN"/>
    <property type="match status" value="1"/>
</dbReference>
<dbReference type="GO" id="GO:0008409">
    <property type="term" value="F:5'-3' exonuclease activity"/>
    <property type="evidence" value="ECO:0007669"/>
    <property type="project" value="TreeGrafter"/>
</dbReference>
<dbReference type="GO" id="GO:0006260">
    <property type="term" value="P:DNA replication"/>
    <property type="evidence" value="ECO:0007669"/>
    <property type="project" value="UniProtKB-KW"/>
</dbReference>
<dbReference type="InterPro" id="IPR006085">
    <property type="entry name" value="XPG_DNA_repair_N"/>
</dbReference>
<keyword evidence="6" id="KW-0378">Hydrolase</keyword>
<keyword evidence="8" id="KW-0460">Magnesium</keyword>
<protein>
    <recommendedName>
        <fullName evidence="11">XPG N-terminal domain-containing protein</fullName>
    </recommendedName>
</protein>
<evidence type="ECO:0000256" key="5">
    <source>
        <dbReference type="ARBA" id="ARBA00022763"/>
    </source>
</evidence>
<keyword evidence="9" id="KW-0234">DNA repair</keyword>
<gene>
    <name evidence="12" type="ORF">NCGR_LOCUS27649</name>
</gene>
<dbReference type="PROSITE" id="PS00842">
    <property type="entry name" value="XPG_2"/>
    <property type="match status" value="1"/>
</dbReference>
<sequence length="215" mass="24178">MGIKGLRKLLEHNAPKSMKERNLDNYFRRIIAVDASISIYQFLTAMNPLQNDNGEETSHLVGMFCRTAKFLEAGIEPVYVFDGTPPDMKKQEIAKRNARREDAKKELLDLTGAVEDGDEDKGKDAEELRKRTVKVTSTHYNGCKRLLQLMGVPVIQAPSEAEAQCSHLCKDGKTIKNIVRGRSKPLQRIDGIFMLKRKEASEKDTEAASNKKTKA</sequence>
<dbReference type="InterPro" id="IPR006086">
    <property type="entry name" value="XPG-I_dom"/>
</dbReference>
<dbReference type="InterPro" id="IPR019974">
    <property type="entry name" value="XPG_CS"/>
</dbReference>
<comment type="function">
    <text evidence="10">Structure-specific nuclease with 5'-flap endonuclease and 5'-3' exonuclease activities involved in DNA replication and repair. During DNA replication, cleaves the 5'-overhanging flap structure that is generated by displacement synthesis when DNA polymerase encounters the 5'-end of a downstream Okazaki fragment. It enters the flap from the 5'-end and then tracks to cleave the flap base, leaving a nick for ligation. Also involved in the long patch base excision repair (LP-BER) pathway, by cleaving within the apurinic/apyrimidinic (AP) site-terminated flap. Acts as a genome stabilization factor that prevents flaps from equilibrating into structures that lead to duplications and deletions. Also possesses 5'-3' exonuclease activity on nicked or gapped double-stranded DNA, and exhibits RNase H activity. Also involved in replication and repair of rDNA and in repairing mitochondrial DNA.</text>
</comment>
<evidence type="ECO:0000256" key="8">
    <source>
        <dbReference type="ARBA" id="ARBA00022842"/>
    </source>
</evidence>
<dbReference type="FunFam" id="3.40.50.1010:FF:000016">
    <property type="entry name" value="Flap endonuclease 1"/>
    <property type="match status" value="1"/>
</dbReference>
<dbReference type="CDD" id="cd09867">
    <property type="entry name" value="PIN_FEN1"/>
    <property type="match status" value="1"/>
</dbReference>
<dbReference type="EMBL" id="CAJGYO010000007">
    <property type="protein sequence ID" value="CAD6242064.1"/>
    <property type="molecule type" value="Genomic_DNA"/>
</dbReference>
<evidence type="ECO:0000256" key="2">
    <source>
        <dbReference type="ARBA" id="ARBA00022722"/>
    </source>
</evidence>
<reference evidence="12" key="1">
    <citation type="submission" date="2020-10" db="EMBL/GenBank/DDBJ databases">
        <authorList>
            <person name="Han B."/>
            <person name="Lu T."/>
            <person name="Zhao Q."/>
            <person name="Huang X."/>
            <person name="Zhao Y."/>
        </authorList>
    </citation>
    <scope>NUCLEOTIDE SEQUENCE</scope>
</reference>
<dbReference type="Pfam" id="PF00867">
    <property type="entry name" value="XPG_I"/>
    <property type="match status" value="1"/>
</dbReference>
<keyword evidence="4" id="KW-0255">Endonuclease</keyword>
<evidence type="ECO:0000256" key="6">
    <source>
        <dbReference type="ARBA" id="ARBA00022801"/>
    </source>
</evidence>
<evidence type="ECO:0000259" key="11">
    <source>
        <dbReference type="SMART" id="SM00485"/>
    </source>
</evidence>
<evidence type="ECO:0000313" key="13">
    <source>
        <dbReference type="Proteomes" id="UP000604825"/>
    </source>
</evidence>
<dbReference type="AlphaFoldDB" id="A0A811PFK3"/>
<dbReference type="InterPro" id="IPR029060">
    <property type="entry name" value="PIN-like_dom_sf"/>
</dbReference>
<dbReference type="PANTHER" id="PTHR11081:SF9">
    <property type="entry name" value="FLAP ENDONUCLEASE 1"/>
    <property type="match status" value="1"/>
</dbReference>
<dbReference type="GO" id="GO:0017108">
    <property type="term" value="F:5'-flap endonuclease activity"/>
    <property type="evidence" value="ECO:0007669"/>
    <property type="project" value="TreeGrafter"/>
</dbReference>
<dbReference type="InterPro" id="IPR006084">
    <property type="entry name" value="XPG/Rad2"/>
</dbReference>
<accession>A0A811PFK3</accession>
<keyword evidence="7" id="KW-0269">Exonuclease</keyword>
<keyword evidence="1" id="KW-0235">DNA replication</keyword>
<dbReference type="OrthoDB" id="1937206at2759"/>
<dbReference type="GO" id="GO:0006281">
    <property type="term" value="P:DNA repair"/>
    <property type="evidence" value="ECO:0007669"/>
    <property type="project" value="UniProtKB-KW"/>
</dbReference>
<name>A0A811PFK3_9POAL</name>
<keyword evidence="3" id="KW-0479">Metal-binding</keyword>
<dbReference type="GO" id="GO:0046872">
    <property type="term" value="F:metal ion binding"/>
    <property type="evidence" value="ECO:0007669"/>
    <property type="project" value="UniProtKB-KW"/>
</dbReference>
<keyword evidence="5" id="KW-0227">DNA damage</keyword>
<organism evidence="12 13">
    <name type="scientific">Miscanthus lutarioriparius</name>
    <dbReference type="NCBI Taxonomy" id="422564"/>
    <lineage>
        <taxon>Eukaryota</taxon>
        <taxon>Viridiplantae</taxon>
        <taxon>Streptophyta</taxon>
        <taxon>Embryophyta</taxon>
        <taxon>Tracheophyta</taxon>
        <taxon>Spermatophyta</taxon>
        <taxon>Magnoliopsida</taxon>
        <taxon>Liliopsida</taxon>
        <taxon>Poales</taxon>
        <taxon>Poaceae</taxon>
        <taxon>PACMAD clade</taxon>
        <taxon>Panicoideae</taxon>
        <taxon>Andropogonodae</taxon>
        <taxon>Andropogoneae</taxon>
        <taxon>Saccharinae</taxon>
        <taxon>Miscanthus</taxon>
    </lineage>
</organism>
<dbReference type="PROSITE" id="PS00841">
    <property type="entry name" value="XPG_1"/>
    <property type="match status" value="1"/>
</dbReference>
<feature type="domain" description="XPG N-terminal" evidence="11">
    <location>
        <begin position="1"/>
        <end position="103"/>
    </location>
</feature>
<evidence type="ECO:0000256" key="9">
    <source>
        <dbReference type="ARBA" id="ARBA00023204"/>
    </source>
</evidence>
<evidence type="ECO:0000256" key="1">
    <source>
        <dbReference type="ARBA" id="ARBA00022705"/>
    </source>
</evidence>
<dbReference type="PANTHER" id="PTHR11081">
    <property type="entry name" value="FLAP ENDONUCLEASE FAMILY MEMBER"/>
    <property type="match status" value="1"/>
</dbReference>
<dbReference type="SUPFAM" id="SSF88723">
    <property type="entry name" value="PIN domain-like"/>
    <property type="match status" value="1"/>
</dbReference>
<evidence type="ECO:0000256" key="4">
    <source>
        <dbReference type="ARBA" id="ARBA00022759"/>
    </source>
</evidence>
<evidence type="ECO:0000256" key="7">
    <source>
        <dbReference type="ARBA" id="ARBA00022839"/>
    </source>
</evidence>
<keyword evidence="13" id="KW-1185">Reference proteome</keyword>
<dbReference type="Gene3D" id="3.40.50.1010">
    <property type="entry name" value="5'-nuclease"/>
    <property type="match status" value="1"/>
</dbReference>
<proteinExistence type="predicted"/>
<evidence type="ECO:0000313" key="12">
    <source>
        <dbReference type="EMBL" id="CAD6242064.1"/>
    </source>
</evidence>
<evidence type="ECO:0000256" key="3">
    <source>
        <dbReference type="ARBA" id="ARBA00022723"/>
    </source>
</evidence>
<comment type="caution">
    <text evidence="12">The sequence shown here is derived from an EMBL/GenBank/DDBJ whole genome shotgun (WGS) entry which is preliminary data.</text>
</comment>
<dbReference type="Proteomes" id="UP000604825">
    <property type="component" value="Unassembled WGS sequence"/>
</dbReference>
<dbReference type="PRINTS" id="PR00853">
    <property type="entry name" value="XPGRADSUPER"/>
</dbReference>
<evidence type="ECO:0000256" key="10">
    <source>
        <dbReference type="ARBA" id="ARBA00029382"/>
    </source>
</evidence>
<dbReference type="Pfam" id="PF00752">
    <property type="entry name" value="XPG_N"/>
    <property type="match status" value="1"/>
</dbReference>